<name>A0AAW0FWP1_9APHY</name>
<dbReference type="Proteomes" id="UP001385951">
    <property type="component" value="Unassembled WGS sequence"/>
</dbReference>
<organism evidence="1 2">
    <name type="scientific">Cerrena zonata</name>
    <dbReference type="NCBI Taxonomy" id="2478898"/>
    <lineage>
        <taxon>Eukaryota</taxon>
        <taxon>Fungi</taxon>
        <taxon>Dikarya</taxon>
        <taxon>Basidiomycota</taxon>
        <taxon>Agaricomycotina</taxon>
        <taxon>Agaricomycetes</taxon>
        <taxon>Polyporales</taxon>
        <taxon>Cerrenaceae</taxon>
        <taxon>Cerrena</taxon>
    </lineage>
</organism>
<dbReference type="EMBL" id="JASBNA010000039">
    <property type="protein sequence ID" value="KAK7681732.1"/>
    <property type="molecule type" value="Genomic_DNA"/>
</dbReference>
<comment type="caution">
    <text evidence="1">The sequence shown here is derived from an EMBL/GenBank/DDBJ whole genome shotgun (WGS) entry which is preliminary data.</text>
</comment>
<gene>
    <name evidence="1" type="ORF">QCA50_015079</name>
</gene>
<proteinExistence type="predicted"/>
<sequence length="103" mass="11028">MEAAKASVSGGFATALVIPYNESDKLVDRATLDLVRANISRAPYCNYAVGITATAANVNLLDEELQADVKALFVPFDRKGLDLSLSAIASHFSALAREQANYH</sequence>
<keyword evidence="2" id="KW-1185">Reference proteome</keyword>
<accession>A0AAW0FWP1</accession>
<protein>
    <submittedName>
        <fullName evidence="1">Uncharacterized protein</fullName>
    </submittedName>
</protein>
<dbReference type="Gene3D" id="3.20.20.140">
    <property type="entry name" value="Metal-dependent hydrolases"/>
    <property type="match status" value="1"/>
</dbReference>
<reference evidence="1 2" key="1">
    <citation type="submission" date="2022-09" db="EMBL/GenBank/DDBJ databases">
        <authorList>
            <person name="Palmer J.M."/>
        </authorList>
    </citation>
    <scope>NUCLEOTIDE SEQUENCE [LARGE SCALE GENOMIC DNA]</scope>
    <source>
        <strain evidence="1 2">DSM 7382</strain>
    </source>
</reference>
<dbReference type="AlphaFoldDB" id="A0AAW0FWP1"/>
<evidence type="ECO:0000313" key="1">
    <source>
        <dbReference type="EMBL" id="KAK7681732.1"/>
    </source>
</evidence>
<evidence type="ECO:0000313" key="2">
    <source>
        <dbReference type="Proteomes" id="UP001385951"/>
    </source>
</evidence>